<evidence type="ECO:0000313" key="3">
    <source>
        <dbReference type="Proteomes" id="UP000030752"/>
    </source>
</evidence>
<evidence type="ECO:0000313" key="2">
    <source>
        <dbReference type="EMBL" id="ETN45784.1"/>
    </source>
</evidence>
<dbReference type="Proteomes" id="UP000030752">
    <property type="component" value="Unassembled WGS sequence"/>
</dbReference>
<dbReference type="RefSeq" id="XP_008712512.1">
    <property type="nucleotide sequence ID" value="XM_008714290.1"/>
</dbReference>
<dbReference type="GeneID" id="19976956"/>
<sequence length="394" mass="42918">MTFDEMEGLFREIGIDTSPRAFARLNIIPGLGRPNLPHTPRERPARESHRATVHQHIENFCQAIARGNKVLDQHGGQIKIKDDSEESTAAELILGQLKLETLDGVQHQPPGSSQTLVGNSTIKTDSRLNVQSRPVNGRKGTAGVNRAKHSNETVGISRAASYLHDHGPSSSAVGSTRPKPRVICISPSAVAQLPSVKAHVESIRTSITSTSMVSTATDAANSADQSSTTPATIAAKPITISASSTAFAHLNATMREDLSNHLSHLSFAQRDDHLESLYLAPKAKDETMEDVLHNITITTIRAMHLNESVDMFLKEQGRRNEQMRAWIQELREIRPGKEGGEQVEDYGAEVATAVVRNSRPKAARAEAALGQDENVHEMQGESEIETSGEMPKDY</sequence>
<gene>
    <name evidence="2" type="ORF">HMPREF1541_09617</name>
</gene>
<reference evidence="2 3" key="1">
    <citation type="submission" date="2013-03" db="EMBL/GenBank/DDBJ databases">
        <title>The Genome Sequence of Phialophora europaea CBS 101466.</title>
        <authorList>
            <consortium name="The Broad Institute Genomics Platform"/>
            <person name="Cuomo C."/>
            <person name="de Hoog S."/>
            <person name="Gorbushina A."/>
            <person name="Walker B."/>
            <person name="Young S.K."/>
            <person name="Zeng Q."/>
            <person name="Gargeya S."/>
            <person name="Fitzgerald M."/>
            <person name="Haas B."/>
            <person name="Abouelleil A."/>
            <person name="Allen A.W."/>
            <person name="Alvarado L."/>
            <person name="Arachchi H.M."/>
            <person name="Berlin A.M."/>
            <person name="Chapman S.B."/>
            <person name="Gainer-Dewar J."/>
            <person name="Goldberg J."/>
            <person name="Griggs A."/>
            <person name="Gujja S."/>
            <person name="Hansen M."/>
            <person name="Howarth C."/>
            <person name="Imamovic A."/>
            <person name="Ireland A."/>
            <person name="Larimer J."/>
            <person name="McCowan C."/>
            <person name="Murphy C."/>
            <person name="Pearson M."/>
            <person name="Poon T.W."/>
            <person name="Priest M."/>
            <person name="Roberts A."/>
            <person name="Saif S."/>
            <person name="Shea T."/>
            <person name="Sisk P."/>
            <person name="Sykes S."/>
            <person name="Wortman J."/>
            <person name="Nusbaum C."/>
            <person name="Birren B."/>
        </authorList>
    </citation>
    <scope>NUCLEOTIDE SEQUENCE [LARGE SCALE GENOMIC DNA]</scope>
    <source>
        <strain evidence="2 3">CBS 101466</strain>
    </source>
</reference>
<feature type="region of interest" description="Disordered" evidence="1">
    <location>
        <begin position="362"/>
        <end position="394"/>
    </location>
</feature>
<accession>W2SCY3</accession>
<protein>
    <submittedName>
        <fullName evidence="2">Uncharacterized protein</fullName>
    </submittedName>
</protein>
<dbReference type="VEuPathDB" id="FungiDB:HMPREF1541_09617"/>
<dbReference type="InParanoid" id="W2SCY3"/>
<organism evidence="2 3">
    <name type="scientific">Cyphellophora europaea (strain CBS 101466)</name>
    <name type="common">Phialophora europaea</name>
    <dbReference type="NCBI Taxonomy" id="1220924"/>
    <lineage>
        <taxon>Eukaryota</taxon>
        <taxon>Fungi</taxon>
        <taxon>Dikarya</taxon>
        <taxon>Ascomycota</taxon>
        <taxon>Pezizomycotina</taxon>
        <taxon>Eurotiomycetes</taxon>
        <taxon>Chaetothyriomycetidae</taxon>
        <taxon>Chaetothyriales</taxon>
        <taxon>Cyphellophoraceae</taxon>
        <taxon>Cyphellophora</taxon>
    </lineage>
</organism>
<name>W2SCY3_CYPE1</name>
<dbReference type="HOGENOM" id="CLU_700237_0_0_1"/>
<dbReference type="AlphaFoldDB" id="W2SCY3"/>
<evidence type="ECO:0000256" key="1">
    <source>
        <dbReference type="SAM" id="MobiDB-lite"/>
    </source>
</evidence>
<proteinExistence type="predicted"/>
<dbReference type="EMBL" id="KB822712">
    <property type="protein sequence ID" value="ETN45784.1"/>
    <property type="molecule type" value="Genomic_DNA"/>
</dbReference>
<keyword evidence="3" id="KW-1185">Reference proteome</keyword>